<name>A0A897NA40_9EURY</name>
<organism evidence="1 2">
    <name type="scientific">Halapricum desulfuricans</name>
    <dbReference type="NCBI Taxonomy" id="2841257"/>
    <lineage>
        <taxon>Archaea</taxon>
        <taxon>Methanobacteriati</taxon>
        <taxon>Methanobacteriota</taxon>
        <taxon>Stenosarchaea group</taxon>
        <taxon>Halobacteria</taxon>
        <taxon>Halobacteriales</taxon>
        <taxon>Haloarculaceae</taxon>
        <taxon>Halapricum</taxon>
    </lineage>
</organism>
<gene>
    <name evidence="1" type="ORF">HSR122_0471</name>
</gene>
<evidence type="ECO:0000313" key="2">
    <source>
        <dbReference type="Proteomes" id="UP000662973"/>
    </source>
</evidence>
<proteinExistence type="predicted"/>
<evidence type="ECO:0000313" key="1">
    <source>
        <dbReference type="EMBL" id="QSG07879.1"/>
    </source>
</evidence>
<reference evidence="1 2" key="1">
    <citation type="submission" date="2020-11" db="EMBL/GenBank/DDBJ databases">
        <title>Carbohydrate-dependent, anaerobic sulfur respiration: A novel catabolism in halophilic archaea.</title>
        <authorList>
            <person name="Sorokin D.Y."/>
            <person name="Messina E."/>
            <person name="Smedile F."/>
            <person name="La Cono V."/>
            <person name="Hallsworth J.E."/>
            <person name="Yakimov M.M."/>
        </authorList>
    </citation>
    <scope>NUCLEOTIDE SEQUENCE [LARGE SCALE GENOMIC DNA]</scope>
    <source>
        <strain evidence="1 2">HSR12-2</strain>
    </source>
</reference>
<dbReference type="AlphaFoldDB" id="A0A897NA40"/>
<keyword evidence="2" id="KW-1185">Reference proteome</keyword>
<dbReference type="EMBL" id="CP064788">
    <property type="protein sequence ID" value="QSG07879.1"/>
    <property type="molecule type" value="Genomic_DNA"/>
</dbReference>
<protein>
    <submittedName>
        <fullName evidence="1">Uncharacterized protein</fullName>
    </submittedName>
</protein>
<accession>A0A897NA40</accession>
<dbReference type="Proteomes" id="UP000662973">
    <property type="component" value="Chromosome"/>
</dbReference>
<sequence>MPIGRTIKLPSGGAYFVAVIVTAVRPFRIDRPMVADRSDTSLQQSHCLAEIPEP</sequence>
<dbReference type="KEGG" id="hds:HSR122_0471"/>